<gene>
    <name evidence="3" type="ORF">OCTVUL_1B004407</name>
</gene>
<evidence type="ECO:0000313" key="3">
    <source>
        <dbReference type="EMBL" id="CAI9733330.1"/>
    </source>
</evidence>
<dbReference type="PANTHER" id="PTHR15034">
    <property type="entry name" value="DEATH DOMAIN-CONTAINING PROTEIN CRADD"/>
    <property type="match status" value="1"/>
</dbReference>
<sequence>MANKQQLRNSIKIERCRMDLVQGLDDVTIKNMVDHFLSQSFITSEEKNVIQAEKTEQDKARKLLDVIHRKVESQDKQNKSKIFDGFVKCLREHNQSLALTVENADDSVPNDESDKSNILERVKNIDLNEKMLNRILMFIGSGWESVAAELDIDSVKISIAKANNPHSTRNQMFEIFNFWRQRETLGRGGLTKLIKAINYCSVHCNFNMNKILECIEDP</sequence>
<evidence type="ECO:0000259" key="2">
    <source>
        <dbReference type="PROSITE" id="PS50209"/>
    </source>
</evidence>
<keyword evidence="4" id="KW-1185">Reference proteome</keyword>
<dbReference type="GO" id="GO:0007165">
    <property type="term" value="P:signal transduction"/>
    <property type="evidence" value="ECO:0007669"/>
    <property type="project" value="InterPro"/>
</dbReference>
<dbReference type="CDD" id="cd01671">
    <property type="entry name" value="CARD"/>
    <property type="match status" value="1"/>
</dbReference>
<proteinExistence type="predicted"/>
<dbReference type="InterPro" id="IPR011029">
    <property type="entry name" value="DEATH-like_dom_sf"/>
</dbReference>
<dbReference type="InterPro" id="IPR000488">
    <property type="entry name" value="Death_dom"/>
</dbReference>
<dbReference type="Proteomes" id="UP001162480">
    <property type="component" value="Chromosome 14"/>
</dbReference>
<protein>
    <submittedName>
        <fullName evidence="3">Domain-containing CRADD</fullName>
    </submittedName>
</protein>
<accession>A0AA36BF94</accession>
<feature type="domain" description="CARD" evidence="2">
    <location>
        <begin position="13"/>
        <end position="105"/>
    </location>
</feature>
<dbReference type="AlphaFoldDB" id="A0AA36BF94"/>
<dbReference type="PANTHER" id="PTHR15034:SF5">
    <property type="entry name" value="DEATH DOMAIN-CONTAINING PROTEIN CRADD"/>
    <property type="match status" value="1"/>
</dbReference>
<feature type="domain" description="Death" evidence="1">
    <location>
        <begin position="139"/>
        <end position="198"/>
    </location>
</feature>
<dbReference type="Pfam" id="PF00531">
    <property type="entry name" value="Death"/>
    <property type="match status" value="1"/>
</dbReference>
<dbReference type="InterPro" id="IPR037939">
    <property type="entry name" value="CRADD"/>
</dbReference>
<dbReference type="EMBL" id="OX597827">
    <property type="protein sequence ID" value="CAI9733330.1"/>
    <property type="molecule type" value="Genomic_DNA"/>
</dbReference>
<dbReference type="Gene3D" id="1.10.533.10">
    <property type="entry name" value="Death Domain, Fas"/>
    <property type="match status" value="2"/>
</dbReference>
<dbReference type="GO" id="GO:0070513">
    <property type="term" value="F:death domain binding"/>
    <property type="evidence" value="ECO:0007669"/>
    <property type="project" value="InterPro"/>
</dbReference>
<dbReference type="GO" id="GO:0002020">
    <property type="term" value="F:protease binding"/>
    <property type="evidence" value="ECO:0007669"/>
    <property type="project" value="InterPro"/>
</dbReference>
<dbReference type="Pfam" id="PF00619">
    <property type="entry name" value="CARD"/>
    <property type="match status" value="1"/>
</dbReference>
<dbReference type="GO" id="GO:0042981">
    <property type="term" value="P:regulation of apoptotic process"/>
    <property type="evidence" value="ECO:0007669"/>
    <property type="project" value="InterPro"/>
</dbReference>
<dbReference type="PROSITE" id="PS50209">
    <property type="entry name" value="CARD"/>
    <property type="match status" value="1"/>
</dbReference>
<dbReference type="InterPro" id="IPR001315">
    <property type="entry name" value="CARD"/>
</dbReference>
<dbReference type="PROSITE" id="PS50017">
    <property type="entry name" value="DEATH_DOMAIN"/>
    <property type="match status" value="1"/>
</dbReference>
<evidence type="ECO:0000259" key="1">
    <source>
        <dbReference type="PROSITE" id="PS50017"/>
    </source>
</evidence>
<evidence type="ECO:0000313" key="4">
    <source>
        <dbReference type="Proteomes" id="UP001162480"/>
    </source>
</evidence>
<name>A0AA36BF94_OCTVU</name>
<reference evidence="3" key="1">
    <citation type="submission" date="2023-08" db="EMBL/GenBank/DDBJ databases">
        <authorList>
            <person name="Alioto T."/>
            <person name="Alioto T."/>
            <person name="Gomez Garrido J."/>
        </authorList>
    </citation>
    <scope>NUCLEOTIDE SEQUENCE</scope>
</reference>
<organism evidence="3 4">
    <name type="scientific">Octopus vulgaris</name>
    <name type="common">Common octopus</name>
    <dbReference type="NCBI Taxonomy" id="6645"/>
    <lineage>
        <taxon>Eukaryota</taxon>
        <taxon>Metazoa</taxon>
        <taxon>Spiralia</taxon>
        <taxon>Lophotrochozoa</taxon>
        <taxon>Mollusca</taxon>
        <taxon>Cephalopoda</taxon>
        <taxon>Coleoidea</taxon>
        <taxon>Octopodiformes</taxon>
        <taxon>Octopoda</taxon>
        <taxon>Incirrata</taxon>
        <taxon>Octopodidae</taxon>
        <taxon>Octopus</taxon>
    </lineage>
</organism>
<dbReference type="SUPFAM" id="SSF47986">
    <property type="entry name" value="DEATH domain"/>
    <property type="match status" value="2"/>
</dbReference>